<organism evidence="1">
    <name type="scientific">Cyprideis torosa</name>
    <dbReference type="NCBI Taxonomy" id="163714"/>
    <lineage>
        <taxon>Eukaryota</taxon>
        <taxon>Metazoa</taxon>
        <taxon>Ecdysozoa</taxon>
        <taxon>Arthropoda</taxon>
        <taxon>Crustacea</taxon>
        <taxon>Oligostraca</taxon>
        <taxon>Ostracoda</taxon>
        <taxon>Podocopa</taxon>
        <taxon>Podocopida</taxon>
        <taxon>Cytherocopina</taxon>
        <taxon>Cytheroidea</taxon>
        <taxon>Cytherideidae</taxon>
        <taxon>Cyprideis</taxon>
    </lineage>
</organism>
<gene>
    <name evidence="1" type="ORF">CTOB1V02_LOCUS2888</name>
</gene>
<dbReference type="PANTHER" id="PTHR21320">
    <property type="entry name" value="CYTOCHROME C OXIDASE ASSEMBLY PROTEIN COX11-RELATED"/>
    <property type="match status" value="1"/>
</dbReference>
<reference evidence="1" key="1">
    <citation type="submission" date="2020-11" db="EMBL/GenBank/DDBJ databases">
        <authorList>
            <person name="Tran Van P."/>
        </authorList>
    </citation>
    <scope>NUCLEOTIDE SEQUENCE</scope>
</reference>
<feature type="non-terminal residue" evidence="1">
    <location>
        <position position="163"/>
    </location>
</feature>
<dbReference type="InterPro" id="IPR007533">
    <property type="entry name" value="Cyt_c_oxidase_assmbl_CtaG"/>
</dbReference>
<name>A0A7R8W4V6_9CRUS</name>
<dbReference type="Pfam" id="PF04442">
    <property type="entry name" value="CtaG_Cox11"/>
    <property type="match status" value="1"/>
</dbReference>
<accession>A0A7R8W4V6</accession>
<dbReference type="OrthoDB" id="1704689at2759"/>
<dbReference type="GO" id="GO:0005743">
    <property type="term" value="C:mitochondrial inner membrane"/>
    <property type="evidence" value="ECO:0007669"/>
    <property type="project" value="TreeGrafter"/>
</dbReference>
<dbReference type="PANTHER" id="PTHR21320:SF3">
    <property type="entry name" value="CYTOCHROME C OXIDASE ASSEMBLY PROTEIN COX11, MITOCHONDRIAL-RELATED"/>
    <property type="match status" value="1"/>
</dbReference>
<dbReference type="GO" id="GO:0005507">
    <property type="term" value="F:copper ion binding"/>
    <property type="evidence" value="ECO:0007669"/>
    <property type="project" value="InterPro"/>
</dbReference>
<dbReference type="AlphaFoldDB" id="A0A7R8W4V6"/>
<proteinExistence type="predicted"/>
<evidence type="ECO:0000313" key="1">
    <source>
        <dbReference type="EMBL" id="CAD7224939.1"/>
    </source>
</evidence>
<sequence>MASAAAIGRLFPTNLVMLCHSVPLRSMSTWRSYSLRKIRHFGDSSSTGYLYFSTSPAPPPDLQRLMKQQQENLQKQRREKIRSTVNYVIAAGLAALGLSFAAVPLYRVFCQTFSYGGTVVDDIKGKSVAGMKPVNNRLIRISFRADTAGGIRWKFQPQQSEVH</sequence>
<dbReference type="EMBL" id="OB660470">
    <property type="protein sequence ID" value="CAD7224939.1"/>
    <property type="molecule type" value="Genomic_DNA"/>
</dbReference>
<protein>
    <submittedName>
        <fullName evidence="1">Uncharacterized protein</fullName>
    </submittedName>
</protein>